<evidence type="ECO:0000313" key="2">
    <source>
        <dbReference type="EMBL" id="EMG30299.1"/>
    </source>
</evidence>
<evidence type="ECO:0000256" key="1">
    <source>
        <dbReference type="SAM" id="Phobius"/>
    </source>
</evidence>
<proteinExistence type="predicted"/>
<comment type="caution">
    <text evidence="2">The sequence shown here is derived from an EMBL/GenBank/DDBJ whole genome shotgun (WGS) entry which is preliminary data.</text>
</comment>
<gene>
    <name evidence="2" type="ORF">H740_07244</name>
</gene>
<protein>
    <submittedName>
        <fullName evidence="2">RarD protein</fullName>
    </submittedName>
</protein>
<dbReference type="AlphaFoldDB" id="M3I103"/>
<accession>M3I103</accession>
<reference evidence="2 3" key="1">
    <citation type="submission" date="2013-02" db="EMBL/GenBank/DDBJ databases">
        <title>Co-occurrence of anaerobic bacteria in colorectal carcinomas.</title>
        <authorList>
            <person name="Holt R.A."/>
            <person name="Warren R.L."/>
            <person name="Allen-Vercoe E."/>
            <person name="Pleasance S."/>
            <person name="Freeman D.J."/>
            <person name="Watson P."/>
            <person name="Moore R."/>
            <person name="Cochrane K."/>
        </authorList>
    </citation>
    <scope>NUCLEOTIDE SEQUENCE [LARGE SCALE GENOMIC DNA]</scope>
    <source>
        <strain evidence="2 3">CC57C</strain>
    </source>
</reference>
<keyword evidence="1" id="KW-1133">Transmembrane helix</keyword>
<evidence type="ECO:0000313" key="3">
    <source>
        <dbReference type="Proteomes" id="UP000011782"/>
    </source>
</evidence>
<feature type="transmembrane region" description="Helical" evidence="1">
    <location>
        <begin position="9"/>
        <end position="28"/>
    </location>
</feature>
<name>M3I103_9BACT</name>
<dbReference type="Proteomes" id="UP000011782">
    <property type="component" value="Unassembled WGS sequence"/>
</dbReference>
<feature type="non-terminal residue" evidence="2">
    <location>
        <position position="52"/>
    </location>
</feature>
<organism evidence="2 3">
    <name type="scientific">Campylobacter showae CC57C</name>
    <dbReference type="NCBI Taxonomy" id="1073353"/>
    <lineage>
        <taxon>Bacteria</taxon>
        <taxon>Pseudomonadati</taxon>
        <taxon>Campylobacterota</taxon>
        <taxon>Epsilonproteobacteria</taxon>
        <taxon>Campylobacterales</taxon>
        <taxon>Campylobacteraceae</taxon>
        <taxon>Campylobacter</taxon>
    </lineage>
</organism>
<keyword evidence="1" id="KW-0812">Transmembrane</keyword>
<dbReference type="EMBL" id="AOTD01000184">
    <property type="protein sequence ID" value="EMG30299.1"/>
    <property type="molecule type" value="Genomic_DNA"/>
</dbReference>
<sequence>MQDKNQTKIGFIYGLSVFMIWGVFPIYFKQLSALSATEIVAHRILWSVLLLF</sequence>
<keyword evidence="1" id="KW-0472">Membrane</keyword>
<dbReference type="STRING" id="1073353.H740_07244"/>